<reference evidence="3 4" key="1">
    <citation type="submission" date="2020-04" db="EMBL/GenBank/DDBJ databases">
        <title>Perkinsus olseni comparative genomics.</title>
        <authorList>
            <person name="Bogema D.R."/>
        </authorList>
    </citation>
    <scope>NUCLEOTIDE SEQUENCE [LARGE SCALE GENOMIC DNA]</scope>
    <source>
        <strain evidence="3">ATCC PRA-205</strain>
    </source>
</reference>
<organism evidence="3 4">
    <name type="scientific">Perkinsus olseni</name>
    <name type="common">Perkinsus atlanticus</name>
    <dbReference type="NCBI Taxonomy" id="32597"/>
    <lineage>
        <taxon>Eukaryota</taxon>
        <taxon>Sar</taxon>
        <taxon>Alveolata</taxon>
        <taxon>Perkinsozoa</taxon>
        <taxon>Perkinsea</taxon>
        <taxon>Perkinsida</taxon>
        <taxon>Perkinsidae</taxon>
        <taxon>Perkinsus</taxon>
    </lineage>
</organism>
<feature type="region of interest" description="Disordered" evidence="2">
    <location>
        <begin position="1130"/>
        <end position="1167"/>
    </location>
</feature>
<evidence type="ECO:0000256" key="2">
    <source>
        <dbReference type="SAM" id="MobiDB-lite"/>
    </source>
</evidence>
<feature type="compositionally biased region" description="Low complexity" evidence="2">
    <location>
        <begin position="1199"/>
        <end position="1208"/>
    </location>
</feature>
<accession>A0A7J6PXX3</accession>
<comment type="caution">
    <text evidence="3">The sequence shown here is derived from an EMBL/GenBank/DDBJ whole genome shotgun (WGS) entry which is preliminary data.</text>
</comment>
<feature type="compositionally biased region" description="Low complexity" evidence="2">
    <location>
        <begin position="1215"/>
        <end position="1229"/>
    </location>
</feature>
<feature type="region of interest" description="Disordered" evidence="2">
    <location>
        <begin position="765"/>
        <end position="806"/>
    </location>
</feature>
<feature type="compositionally biased region" description="Basic and acidic residues" evidence="2">
    <location>
        <begin position="549"/>
        <end position="581"/>
    </location>
</feature>
<dbReference type="Proteomes" id="UP000574390">
    <property type="component" value="Unassembled WGS sequence"/>
</dbReference>
<evidence type="ECO:0000313" key="3">
    <source>
        <dbReference type="EMBL" id="KAF4700908.1"/>
    </source>
</evidence>
<feature type="region of interest" description="Disordered" evidence="2">
    <location>
        <begin position="516"/>
        <end position="581"/>
    </location>
</feature>
<gene>
    <name evidence="3" type="ORF">FOZ62_018534</name>
</gene>
<proteinExistence type="predicted"/>
<dbReference type="EMBL" id="JABANM010033656">
    <property type="protein sequence ID" value="KAF4700908.1"/>
    <property type="molecule type" value="Genomic_DNA"/>
</dbReference>
<keyword evidence="1" id="KW-0175">Coiled coil</keyword>
<feature type="compositionally biased region" description="Basic and acidic residues" evidence="2">
    <location>
        <begin position="522"/>
        <end position="531"/>
    </location>
</feature>
<sequence>MSDYPPIRNTAMFYVDTNKLLCGYSNGKYGEDRESVHIRVTDGIPRTSVVHCPKDGNRSAFWTSYDESDGEVFMNFLPNRNTATITFPDRDEVDPFTKLNASIFHPHQSALDSAAGRPAASGRRCLYPVEFPEVGEACSAVMGAMAAKYTFAELCGTYRYLLTGLFPHMRDSEMTVTHSHLDGPISLSPGDRLDRVLYLLQEMITCPGSTCLHGVSYKIRPVGAERACSVTVCSDNGQNSLAAGSLHKVEFSTDREAQLKASRCTPGHDVVSEWYRVEFSQGAKNYEYLFLYPASVHPPWPGQPEVHMSSSAFSAAVDRHGDGSERGPEDFTSWSSTSPVLGDISESEIVILLRPWATDPLGLANSAVKALKYFSLKEKDIALVHGLPFLARGKYRVQHALYPQAPGEEIPATLANQKQPRVYAYDKVPHLMALSTLAKALGTTFYKRIEIGTKLVRSNREPPSEIFPGVAKEAFDRIHGSWRGSDLFETDCARSKVFARTLPSAKEFGYVGEGQPINTWRRTRDGTKDPKPVGLQQLEGVSGRGSRGTQEKENRDPRAGIRRRTDSSRDTKKAFEGEDRREEMLARVLRRERETGSMDGSLRIRWSSSARPMGLACLDFLRSVRGASPRAYKMYDRNAIAKILAETDKHLMEIGRGPPRSPGRDLPSSLFGSFGAFSEAHRSFPRRSVTESPVPDSRPAAAKYDVSATMSRQQEAIDALNHDLRGVKNAQAATSRDLLSDLTVSTSALERKVLGELSSMRREMESVRDDCRRQSLGVDRHADSAPTRRPAGDAEGRRAVTREEMSTVDRNLRVRLDSIEKALDAKLEGFQRAVEKSILLRLADIEKKMGDISPKVDSSIEVVEGSLARVRRTVSGQEEAVGRLQREVEDRGRSEEEMLSMRGAVDSLENDRARREARIDALSSSLAALSSQVGEQETKLGELVVETKRELTEVRRTATSLGPEFEKKLAAVLQRNVEKMRAPGVAGQGDKRVTLLEGKMAKVMDQLDLFDAIFERDGRKLDELWGNRGCEDVIAMIEESLVQDRQKLAELWHRYTEEDGWEEGIERRVGRLEADERELIDKVRAVDRVAGVSEELRALRDDLRGVKGEVGELRGRAEAAERRLDEMMRSMENFDRKTREVDGTGSVEKIERSEAGSQKPDSDSSDAEGVVLVLGGTGENISAAVSGESERLVQEISREAAQAEPVGEGPEEAAKGSPSAASPGTPAVPRWSKGDELSGLSSDLDIPRTFNATDDVECSAGPDLGSSRAPTLSAPPVGSHREEDDGVAEPAGPDASCVKSKIVVELGTTEAAGEARARKIPRIQPCAFQSPSVVQESESGDERRPASPRAEVQPASSHLVLAARRELDVTVGSQSEVGSIPEDCPSPPPSDPDDDGRPDSTGAETRPTGVIAVDDIVKKNASYDDWDDDEEEFDY</sequence>
<feature type="compositionally biased region" description="Basic and acidic residues" evidence="2">
    <location>
        <begin position="790"/>
        <end position="806"/>
    </location>
</feature>
<protein>
    <submittedName>
        <fullName evidence="3">Uncharacterized protein</fullName>
    </submittedName>
</protein>
<feature type="region of interest" description="Disordered" evidence="2">
    <location>
        <begin position="1311"/>
        <end position="1413"/>
    </location>
</feature>
<evidence type="ECO:0000256" key="1">
    <source>
        <dbReference type="SAM" id="Coils"/>
    </source>
</evidence>
<feature type="compositionally biased region" description="Polar residues" evidence="2">
    <location>
        <begin position="1327"/>
        <end position="1337"/>
    </location>
</feature>
<feature type="compositionally biased region" description="Basic and acidic residues" evidence="2">
    <location>
        <begin position="1130"/>
        <end position="1154"/>
    </location>
</feature>
<feature type="compositionally biased region" description="Basic and acidic residues" evidence="2">
    <location>
        <begin position="765"/>
        <end position="783"/>
    </location>
</feature>
<name>A0A7J6PXX3_PEROL</name>
<feature type="region of interest" description="Disordered" evidence="2">
    <location>
        <begin position="1199"/>
        <end position="1296"/>
    </location>
</feature>
<feature type="coiled-coil region" evidence="1">
    <location>
        <begin position="867"/>
        <end position="925"/>
    </location>
</feature>
<evidence type="ECO:0000313" key="4">
    <source>
        <dbReference type="Proteomes" id="UP000574390"/>
    </source>
</evidence>